<evidence type="ECO:0000256" key="5">
    <source>
        <dbReference type="ARBA" id="ARBA00023242"/>
    </source>
</evidence>
<accession>A0AAN6RQP1</accession>
<dbReference type="PANTHER" id="PTHR47424">
    <property type="entry name" value="REGULATORY PROTEIN GAL4"/>
    <property type="match status" value="1"/>
</dbReference>
<keyword evidence="5" id="KW-0539">Nucleus</keyword>
<dbReference type="Pfam" id="PF04082">
    <property type="entry name" value="Fungal_trans"/>
    <property type="match status" value="1"/>
</dbReference>
<name>A0AAN6RQP1_9PEZI</name>
<reference evidence="8" key="2">
    <citation type="submission" date="2023-05" db="EMBL/GenBank/DDBJ databases">
        <authorList>
            <consortium name="Lawrence Berkeley National Laboratory"/>
            <person name="Steindorff A."/>
            <person name="Hensen N."/>
            <person name="Bonometti L."/>
            <person name="Westerberg I."/>
            <person name="Brannstrom I.O."/>
            <person name="Guillou S."/>
            <person name="Cros-Aarteil S."/>
            <person name="Calhoun S."/>
            <person name="Haridas S."/>
            <person name="Kuo A."/>
            <person name="Mondo S."/>
            <person name="Pangilinan J."/>
            <person name="Riley R."/>
            <person name="Labutti K."/>
            <person name="Andreopoulos B."/>
            <person name="Lipzen A."/>
            <person name="Chen C."/>
            <person name="Yanf M."/>
            <person name="Daum C."/>
            <person name="Ng V."/>
            <person name="Clum A."/>
            <person name="Ohm R."/>
            <person name="Martin F."/>
            <person name="Silar P."/>
            <person name="Natvig D."/>
            <person name="Lalanne C."/>
            <person name="Gautier V."/>
            <person name="Ament-Velasquez S.L."/>
            <person name="Kruys A."/>
            <person name="Hutchinson M.I."/>
            <person name="Powell A.J."/>
            <person name="Barry K."/>
            <person name="Miller A.N."/>
            <person name="Grigoriev I.V."/>
            <person name="Debuchy R."/>
            <person name="Gladieux P."/>
            <person name="Thoren M.H."/>
            <person name="Johannesson H."/>
        </authorList>
    </citation>
    <scope>NUCLEOTIDE SEQUENCE</scope>
    <source>
        <strain evidence="8">CBS 103.79</strain>
    </source>
</reference>
<dbReference type="Gene3D" id="4.10.240.10">
    <property type="entry name" value="Zn(2)-C6 fungal-type DNA-binding domain"/>
    <property type="match status" value="1"/>
</dbReference>
<evidence type="ECO:0000256" key="1">
    <source>
        <dbReference type="ARBA" id="ARBA00022723"/>
    </source>
</evidence>
<dbReference type="PROSITE" id="PS50048">
    <property type="entry name" value="ZN2_CY6_FUNGAL_2"/>
    <property type="match status" value="1"/>
</dbReference>
<keyword evidence="9" id="KW-1185">Reference proteome</keyword>
<evidence type="ECO:0000256" key="3">
    <source>
        <dbReference type="ARBA" id="ARBA00023125"/>
    </source>
</evidence>
<comment type="caution">
    <text evidence="8">The sequence shown here is derived from an EMBL/GenBank/DDBJ whole genome shotgun (WGS) entry which is preliminary data.</text>
</comment>
<dbReference type="SMART" id="SM00906">
    <property type="entry name" value="Fungal_trans"/>
    <property type="match status" value="1"/>
</dbReference>
<keyword evidence="3" id="KW-0238">DNA-binding</keyword>
<feature type="region of interest" description="Disordered" evidence="6">
    <location>
        <begin position="82"/>
        <end position="122"/>
    </location>
</feature>
<dbReference type="CDD" id="cd00067">
    <property type="entry name" value="GAL4"/>
    <property type="match status" value="1"/>
</dbReference>
<dbReference type="EMBL" id="MU855727">
    <property type="protein sequence ID" value="KAK3899897.1"/>
    <property type="molecule type" value="Genomic_DNA"/>
</dbReference>
<proteinExistence type="predicted"/>
<dbReference type="GO" id="GO:0000978">
    <property type="term" value="F:RNA polymerase II cis-regulatory region sequence-specific DNA binding"/>
    <property type="evidence" value="ECO:0007669"/>
    <property type="project" value="TreeGrafter"/>
</dbReference>
<dbReference type="PROSITE" id="PS00463">
    <property type="entry name" value="ZN2_CY6_FUNGAL_1"/>
    <property type="match status" value="1"/>
</dbReference>
<dbReference type="SMART" id="SM00066">
    <property type="entry name" value="GAL4"/>
    <property type="match status" value="1"/>
</dbReference>
<feature type="compositionally biased region" description="Low complexity" evidence="6">
    <location>
        <begin position="93"/>
        <end position="109"/>
    </location>
</feature>
<feature type="region of interest" description="Disordered" evidence="6">
    <location>
        <begin position="1"/>
        <end position="20"/>
    </location>
</feature>
<dbReference type="AlphaFoldDB" id="A0AAN6RQP1"/>
<dbReference type="InterPro" id="IPR051127">
    <property type="entry name" value="Fungal_SecMet_Regulators"/>
</dbReference>
<evidence type="ECO:0000256" key="2">
    <source>
        <dbReference type="ARBA" id="ARBA00023015"/>
    </source>
</evidence>
<dbReference type="CDD" id="cd12148">
    <property type="entry name" value="fungal_TF_MHR"/>
    <property type="match status" value="1"/>
</dbReference>
<organism evidence="8 9">
    <name type="scientific">Staphylotrichum tortipilum</name>
    <dbReference type="NCBI Taxonomy" id="2831512"/>
    <lineage>
        <taxon>Eukaryota</taxon>
        <taxon>Fungi</taxon>
        <taxon>Dikarya</taxon>
        <taxon>Ascomycota</taxon>
        <taxon>Pezizomycotina</taxon>
        <taxon>Sordariomycetes</taxon>
        <taxon>Sordariomycetidae</taxon>
        <taxon>Sordariales</taxon>
        <taxon>Chaetomiaceae</taxon>
        <taxon>Staphylotrichum</taxon>
    </lineage>
</organism>
<dbReference type="GO" id="GO:0005634">
    <property type="term" value="C:nucleus"/>
    <property type="evidence" value="ECO:0007669"/>
    <property type="project" value="TreeGrafter"/>
</dbReference>
<evidence type="ECO:0000313" key="9">
    <source>
        <dbReference type="Proteomes" id="UP001303889"/>
    </source>
</evidence>
<evidence type="ECO:0000259" key="7">
    <source>
        <dbReference type="PROSITE" id="PS50048"/>
    </source>
</evidence>
<dbReference type="Pfam" id="PF00172">
    <property type="entry name" value="Zn_clus"/>
    <property type="match status" value="1"/>
</dbReference>
<dbReference type="InterPro" id="IPR007219">
    <property type="entry name" value="XnlR_reg_dom"/>
</dbReference>
<dbReference type="GO" id="GO:0006351">
    <property type="term" value="P:DNA-templated transcription"/>
    <property type="evidence" value="ECO:0007669"/>
    <property type="project" value="InterPro"/>
</dbReference>
<dbReference type="InterPro" id="IPR036864">
    <property type="entry name" value="Zn2-C6_fun-type_DNA-bd_sf"/>
</dbReference>
<evidence type="ECO:0000256" key="6">
    <source>
        <dbReference type="SAM" id="MobiDB-lite"/>
    </source>
</evidence>
<dbReference type="GO" id="GO:0008270">
    <property type="term" value="F:zinc ion binding"/>
    <property type="evidence" value="ECO:0007669"/>
    <property type="project" value="InterPro"/>
</dbReference>
<dbReference type="InterPro" id="IPR001138">
    <property type="entry name" value="Zn2Cys6_DnaBD"/>
</dbReference>
<evidence type="ECO:0000256" key="4">
    <source>
        <dbReference type="ARBA" id="ARBA00023163"/>
    </source>
</evidence>
<sequence>MGTPQHTFVPETGLPGQRRRKARLACNPCRARKTGCDGRKPVCSACSLRGWEDKCGYPDSVMQPSAALTLVDLDRRLHKLESETRAEPDVPHSTVSDASPSTAASSAPALPMGHEGDPDLDAYATHQPISEAHSSFLRQGLDAAGPRQSYRDPTAGSESPMSPLDSPTVPDLVGLSVRALDQPLAEIDPHALLLPPWALAGDLLRFYWHNFHSIFPFLHWSMFQAKAISLWKQKVPPAQEFDDLLFYAMLNMVFALACLRNEGIPVNQRCYHADEFYKRSMRLIPAETLDMGSLAIVQMLLLRTMYLYFAGKADRCWLMSGAAIRVAIGLGLQAPPKKELNQLEREMRRRVWYGGCVPLDQILANTFGRPGMIFPGLTQIPPPLGIDEEYLSTTGEGRQPEGVPSRMDMILYSTKVLKILDEMRTAARAPRLKINSPGDDFTVPDPSALLHVNSQIDDMLEGLPPHLRQGADYSRWSLTEDAIKYFQTQSQAIRFRLMLLRVLLLRPSLLAEAQRWATRNAGVSQTASVALQERFHREICMLCLSTVQSMVGEIHRNLTISAGISTWYALHFTFAAATILLVATLSPNLGVRLDVEPARSTWDRAMEILEAHRAYMPSAARGIEFLHRYRETISTHTAMPPQIPISTQGMPNMPAPPTAYPQQALPGPHPGQQLQVVGQPYGQHQPWEQQAQAMPTPPPMAEANMMEVLDEFLASDSLNEAWLTTQDFGQGNWMLHY</sequence>
<dbReference type="PANTHER" id="PTHR47424:SF3">
    <property type="entry name" value="REGULATORY PROTEIN GAL4"/>
    <property type="match status" value="1"/>
</dbReference>
<dbReference type="Proteomes" id="UP001303889">
    <property type="component" value="Unassembled WGS sequence"/>
</dbReference>
<keyword evidence="4" id="KW-0804">Transcription</keyword>
<gene>
    <name evidence="8" type="ORF">C8A05DRAFT_46151</name>
</gene>
<dbReference type="GO" id="GO:0000435">
    <property type="term" value="P:positive regulation of transcription from RNA polymerase II promoter by galactose"/>
    <property type="evidence" value="ECO:0007669"/>
    <property type="project" value="TreeGrafter"/>
</dbReference>
<dbReference type="GO" id="GO:0000981">
    <property type="term" value="F:DNA-binding transcription factor activity, RNA polymerase II-specific"/>
    <property type="evidence" value="ECO:0007669"/>
    <property type="project" value="InterPro"/>
</dbReference>
<feature type="domain" description="Zn(2)-C6 fungal-type" evidence="7">
    <location>
        <begin position="25"/>
        <end position="57"/>
    </location>
</feature>
<evidence type="ECO:0000313" key="8">
    <source>
        <dbReference type="EMBL" id="KAK3899897.1"/>
    </source>
</evidence>
<feature type="region of interest" description="Disordered" evidence="6">
    <location>
        <begin position="144"/>
        <end position="167"/>
    </location>
</feature>
<keyword evidence="2" id="KW-0805">Transcription regulation</keyword>
<keyword evidence="1" id="KW-0479">Metal-binding</keyword>
<protein>
    <submittedName>
        <fullName evidence="8">Activator of stress genes 1</fullName>
    </submittedName>
</protein>
<reference evidence="8" key="1">
    <citation type="journal article" date="2023" name="Mol. Phylogenet. Evol.">
        <title>Genome-scale phylogeny and comparative genomics of the fungal order Sordariales.</title>
        <authorList>
            <person name="Hensen N."/>
            <person name="Bonometti L."/>
            <person name="Westerberg I."/>
            <person name="Brannstrom I.O."/>
            <person name="Guillou S."/>
            <person name="Cros-Aarteil S."/>
            <person name="Calhoun S."/>
            <person name="Haridas S."/>
            <person name="Kuo A."/>
            <person name="Mondo S."/>
            <person name="Pangilinan J."/>
            <person name="Riley R."/>
            <person name="LaButti K."/>
            <person name="Andreopoulos B."/>
            <person name="Lipzen A."/>
            <person name="Chen C."/>
            <person name="Yan M."/>
            <person name="Daum C."/>
            <person name="Ng V."/>
            <person name="Clum A."/>
            <person name="Steindorff A."/>
            <person name="Ohm R.A."/>
            <person name="Martin F."/>
            <person name="Silar P."/>
            <person name="Natvig D.O."/>
            <person name="Lalanne C."/>
            <person name="Gautier V."/>
            <person name="Ament-Velasquez S.L."/>
            <person name="Kruys A."/>
            <person name="Hutchinson M.I."/>
            <person name="Powell A.J."/>
            <person name="Barry K."/>
            <person name="Miller A.N."/>
            <person name="Grigoriev I.V."/>
            <person name="Debuchy R."/>
            <person name="Gladieux P."/>
            <person name="Hiltunen Thoren M."/>
            <person name="Johannesson H."/>
        </authorList>
    </citation>
    <scope>NUCLEOTIDE SEQUENCE</scope>
    <source>
        <strain evidence="8">CBS 103.79</strain>
    </source>
</reference>
<dbReference type="SUPFAM" id="SSF57701">
    <property type="entry name" value="Zn2/Cys6 DNA-binding domain"/>
    <property type="match status" value="1"/>
</dbReference>